<dbReference type="RefSeq" id="WP_377600380.1">
    <property type="nucleotide sequence ID" value="NZ_JBHUME010000003.1"/>
</dbReference>
<keyword evidence="1" id="KW-0472">Membrane</keyword>
<reference evidence="3" key="1">
    <citation type="journal article" date="2019" name="Int. J. Syst. Evol. Microbiol.">
        <title>The Global Catalogue of Microorganisms (GCM) 10K type strain sequencing project: providing services to taxonomists for standard genome sequencing and annotation.</title>
        <authorList>
            <consortium name="The Broad Institute Genomics Platform"/>
            <consortium name="The Broad Institute Genome Sequencing Center for Infectious Disease"/>
            <person name="Wu L."/>
            <person name="Ma J."/>
        </authorList>
    </citation>
    <scope>NUCLEOTIDE SEQUENCE [LARGE SCALE GENOMIC DNA]</scope>
    <source>
        <strain evidence="3">KCTC 3950</strain>
    </source>
</reference>
<evidence type="ECO:0000313" key="2">
    <source>
        <dbReference type="EMBL" id="MFD2611578.1"/>
    </source>
</evidence>
<evidence type="ECO:0000313" key="3">
    <source>
        <dbReference type="Proteomes" id="UP001597541"/>
    </source>
</evidence>
<proteinExistence type="predicted"/>
<name>A0ABW5PAN5_9BACL</name>
<feature type="transmembrane region" description="Helical" evidence="1">
    <location>
        <begin position="136"/>
        <end position="157"/>
    </location>
</feature>
<feature type="transmembrane region" description="Helical" evidence="1">
    <location>
        <begin position="26"/>
        <end position="45"/>
    </location>
</feature>
<organism evidence="2 3">
    <name type="scientific">Paenibacillus gansuensis</name>
    <dbReference type="NCBI Taxonomy" id="306542"/>
    <lineage>
        <taxon>Bacteria</taxon>
        <taxon>Bacillati</taxon>
        <taxon>Bacillota</taxon>
        <taxon>Bacilli</taxon>
        <taxon>Bacillales</taxon>
        <taxon>Paenibacillaceae</taxon>
        <taxon>Paenibacillus</taxon>
    </lineage>
</organism>
<dbReference type="Proteomes" id="UP001597541">
    <property type="component" value="Unassembled WGS sequence"/>
</dbReference>
<keyword evidence="3" id="KW-1185">Reference proteome</keyword>
<accession>A0ABW5PAN5</accession>
<comment type="caution">
    <text evidence="2">The sequence shown here is derived from an EMBL/GenBank/DDBJ whole genome shotgun (WGS) entry which is preliminary data.</text>
</comment>
<protein>
    <recommendedName>
        <fullName evidence="4">Transposase</fullName>
    </recommendedName>
</protein>
<sequence length="177" mass="20931">MQDRTQEGKESTIYQYQLIRRIRHSLFFTGLYPALLVTYIFYSILTHGWNNIIWLGISAGSVLLVHSIGIYLLCWRNGERLRGCWKFQFQLPRFGWVPATSYTRLDRFRHMFVQLFWLGLFLFAALSPWAAHHAAMHGVVLHLWVLLPQLTLLLRCLRQPGSYLIRFGIRETSIYKQ</sequence>
<dbReference type="EMBL" id="JBHUME010000003">
    <property type="protein sequence ID" value="MFD2611578.1"/>
    <property type="molecule type" value="Genomic_DNA"/>
</dbReference>
<gene>
    <name evidence="2" type="ORF">ACFSUF_03975</name>
</gene>
<feature type="transmembrane region" description="Helical" evidence="1">
    <location>
        <begin position="111"/>
        <end position="130"/>
    </location>
</feature>
<keyword evidence="1" id="KW-0812">Transmembrane</keyword>
<keyword evidence="1" id="KW-1133">Transmembrane helix</keyword>
<evidence type="ECO:0008006" key="4">
    <source>
        <dbReference type="Google" id="ProtNLM"/>
    </source>
</evidence>
<feature type="transmembrane region" description="Helical" evidence="1">
    <location>
        <begin position="51"/>
        <end position="73"/>
    </location>
</feature>
<evidence type="ECO:0000256" key="1">
    <source>
        <dbReference type="SAM" id="Phobius"/>
    </source>
</evidence>